<dbReference type="SMART" id="SM00504">
    <property type="entry name" value="Ubox"/>
    <property type="match status" value="1"/>
</dbReference>
<feature type="coiled-coil region" evidence="5">
    <location>
        <begin position="191"/>
        <end position="236"/>
    </location>
</feature>
<dbReference type="InterPro" id="IPR027370">
    <property type="entry name" value="Znf-RING_euk"/>
</dbReference>
<dbReference type="Pfam" id="PF00643">
    <property type="entry name" value="zf-B_box"/>
    <property type="match status" value="1"/>
</dbReference>
<keyword evidence="1" id="KW-0479">Metal-binding</keyword>
<evidence type="ECO:0000256" key="3">
    <source>
        <dbReference type="ARBA" id="ARBA00022833"/>
    </source>
</evidence>
<dbReference type="InterPro" id="IPR003613">
    <property type="entry name" value="Ubox_domain"/>
</dbReference>
<dbReference type="PANTHER" id="PTHR24103">
    <property type="entry name" value="E3 UBIQUITIN-PROTEIN LIGASE TRIM"/>
    <property type="match status" value="1"/>
</dbReference>
<dbReference type="InterPro" id="IPR050143">
    <property type="entry name" value="TRIM/RBCC"/>
</dbReference>
<reference evidence="9" key="2">
    <citation type="submission" date="2025-09" db="UniProtKB">
        <authorList>
            <consortium name="Ensembl"/>
        </authorList>
    </citation>
    <scope>IDENTIFICATION</scope>
</reference>
<evidence type="ECO:0000313" key="10">
    <source>
        <dbReference type="Proteomes" id="UP000472260"/>
    </source>
</evidence>
<dbReference type="InterPro" id="IPR001870">
    <property type="entry name" value="B30.2/SPRY"/>
</dbReference>
<dbReference type="Pfam" id="PF00622">
    <property type="entry name" value="SPRY"/>
    <property type="match status" value="1"/>
</dbReference>
<dbReference type="GO" id="GO:0016567">
    <property type="term" value="P:protein ubiquitination"/>
    <property type="evidence" value="ECO:0007669"/>
    <property type="project" value="InterPro"/>
</dbReference>
<evidence type="ECO:0000256" key="1">
    <source>
        <dbReference type="ARBA" id="ARBA00022723"/>
    </source>
</evidence>
<protein>
    <submittedName>
        <fullName evidence="9">Nuclear factor 7, brain-like</fullName>
    </submittedName>
</protein>
<dbReference type="Proteomes" id="UP000472260">
    <property type="component" value="Unassembled WGS sequence"/>
</dbReference>
<keyword evidence="2 4" id="KW-0863">Zinc-finger</keyword>
<evidence type="ECO:0000313" key="9">
    <source>
        <dbReference type="Ensembl" id="ENSSANP00000104301.1"/>
    </source>
</evidence>
<dbReference type="InterPro" id="IPR003877">
    <property type="entry name" value="SPRY_dom"/>
</dbReference>
<dbReference type="GO" id="GO:0008270">
    <property type="term" value="F:zinc ion binding"/>
    <property type="evidence" value="ECO:0007669"/>
    <property type="project" value="UniProtKB-KW"/>
</dbReference>
<reference evidence="9" key="1">
    <citation type="submission" date="2025-08" db="UniProtKB">
        <authorList>
            <consortium name="Ensembl"/>
        </authorList>
    </citation>
    <scope>IDENTIFICATION</scope>
</reference>
<dbReference type="InterPro" id="IPR006574">
    <property type="entry name" value="PRY"/>
</dbReference>
<dbReference type="Ensembl" id="ENSSANT00000110690.1">
    <property type="protein sequence ID" value="ENSSANP00000104301.1"/>
    <property type="gene ID" value="ENSSANG00000051065.1"/>
</dbReference>
<dbReference type="InterPro" id="IPR003879">
    <property type="entry name" value="Butyrophylin_SPRY"/>
</dbReference>
<dbReference type="SUPFAM" id="SSF57850">
    <property type="entry name" value="RING/U-box"/>
    <property type="match status" value="1"/>
</dbReference>
<dbReference type="Gene3D" id="3.30.160.60">
    <property type="entry name" value="Classic Zinc Finger"/>
    <property type="match status" value="1"/>
</dbReference>
<dbReference type="InterPro" id="IPR013083">
    <property type="entry name" value="Znf_RING/FYVE/PHD"/>
</dbReference>
<dbReference type="InterPro" id="IPR043136">
    <property type="entry name" value="B30.2/SPRY_sf"/>
</dbReference>
<dbReference type="SMART" id="SM00336">
    <property type="entry name" value="BBOX"/>
    <property type="match status" value="1"/>
</dbReference>
<dbReference type="PROSITE" id="PS00518">
    <property type="entry name" value="ZF_RING_1"/>
    <property type="match status" value="1"/>
</dbReference>
<dbReference type="PROSITE" id="PS50119">
    <property type="entry name" value="ZF_BBOX"/>
    <property type="match status" value="1"/>
</dbReference>
<keyword evidence="5" id="KW-0175">Coiled coil</keyword>
<evidence type="ECO:0000256" key="4">
    <source>
        <dbReference type="PROSITE-ProRule" id="PRU00024"/>
    </source>
</evidence>
<proteinExistence type="predicted"/>
<evidence type="ECO:0000256" key="5">
    <source>
        <dbReference type="SAM" id="Coils"/>
    </source>
</evidence>
<dbReference type="AlphaFoldDB" id="A0A671T467"/>
<dbReference type="InterPro" id="IPR000315">
    <property type="entry name" value="Znf_B-box"/>
</dbReference>
<dbReference type="Gene3D" id="2.60.120.920">
    <property type="match status" value="1"/>
</dbReference>
<dbReference type="CDD" id="cd19800">
    <property type="entry name" value="Bbox2_xNF7-like"/>
    <property type="match status" value="1"/>
</dbReference>
<dbReference type="SUPFAM" id="SSF57845">
    <property type="entry name" value="B-box zinc-binding domain"/>
    <property type="match status" value="1"/>
</dbReference>
<dbReference type="GO" id="GO:0004842">
    <property type="term" value="F:ubiquitin-protein transferase activity"/>
    <property type="evidence" value="ECO:0007669"/>
    <property type="project" value="InterPro"/>
</dbReference>
<name>A0A671T467_9TELE</name>
<evidence type="ECO:0000259" key="6">
    <source>
        <dbReference type="PROSITE" id="PS50089"/>
    </source>
</evidence>
<keyword evidence="10" id="KW-1185">Reference proteome</keyword>
<dbReference type="InterPro" id="IPR017907">
    <property type="entry name" value="Znf_RING_CS"/>
</dbReference>
<sequence length="462" mass="53789">MDCQTVKMDSPFVEELNCPVCYEIFKDPVVLSCSHSFCKACLQQFWRTKETPECPVCRRRSSRDDPPTNLVLKNLCESFLKERNESPSTSEEICSLHGEKLKLFCLEDEQPVCLVCRDSQTHDNHKFRPISESVSSYKKLNTALKSLQAKLKHKENIKGEFEKTVQHIKSQAEHTERQIKQQFETFHQFLRDEEEATITALREEEEQKKQMMKEKLEEINRHISALSHTIKDTEEMMQDNDVCFLKVSDLLVSLVSLVQILQPDLQTPSGALIHVPRYLGNLPFRVWKKMQDIVQYTPVILDPNTAHPSLVLSDDLTCVKDLWNKQPLPDNPERFDSYSCVLGSEGFNSGTHRWDVEVKGNSHWILGVTTASNQRKGREFFDTDVWSVQYGLYERSGFPVRQDLERVRVYLVYDRGMVLFFDPVTNTHLHTFTTTFTDTVFPFFETDSFNQKILTTWWLLIV</sequence>
<dbReference type="PROSITE" id="PS50089">
    <property type="entry name" value="ZF_RING_2"/>
    <property type="match status" value="1"/>
</dbReference>
<dbReference type="PRINTS" id="PR01407">
    <property type="entry name" value="BUTYPHLNCDUF"/>
</dbReference>
<feature type="domain" description="B30.2/SPRY" evidence="8">
    <location>
        <begin position="279"/>
        <end position="462"/>
    </location>
</feature>
<dbReference type="Pfam" id="PF13765">
    <property type="entry name" value="PRY"/>
    <property type="match status" value="1"/>
</dbReference>
<evidence type="ECO:0000259" key="8">
    <source>
        <dbReference type="PROSITE" id="PS50188"/>
    </source>
</evidence>
<organism evidence="9 10">
    <name type="scientific">Sinocyclocheilus anshuiensis</name>
    <dbReference type="NCBI Taxonomy" id="1608454"/>
    <lineage>
        <taxon>Eukaryota</taxon>
        <taxon>Metazoa</taxon>
        <taxon>Chordata</taxon>
        <taxon>Craniata</taxon>
        <taxon>Vertebrata</taxon>
        <taxon>Euteleostomi</taxon>
        <taxon>Actinopterygii</taxon>
        <taxon>Neopterygii</taxon>
        <taxon>Teleostei</taxon>
        <taxon>Ostariophysi</taxon>
        <taxon>Cypriniformes</taxon>
        <taxon>Cyprinidae</taxon>
        <taxon>Cyprininae</taxon>
        <taxon>Sinocyclocheilus</taxon>
    </lineage>
</organism>
<dbReference type="InterPro" id="IPR001841">
    <property type="entry name" value="Znf_RING"/>
</dbReference>
<feature type="coiled-coil region" evidence="5">
    <location>
        <begin position="137"/>
        <end position="164"/>
    </location>
</feature>
<dbReference type="SMART" id="SM00184">
    <property type="entry name" value="RING"/>
    <property type="match status" value="1"/>
</dbReference>
<dbReference type="InterPro" id="IPR013320">
    <property type="entry name" value="ConA-like_dom_sf"/>
</dbReference>
<feature type="domain" description="RING-type" evidence="6">
    <location>
        <begin position="18"/>
        <end position="58"/>
    </location>
</feature>
<dbReference type="SUPFAM" id="SSF49899">
    <property type="entry name" value="Concanavalin A-like lectins/glucanases"/>
    <property type="match status" value="1"/>
</dbReference>
<feature type="domain" description="B box-type" evidence="7">
    <location>
        <begin position="89"/>
        <end position="130"/>
    </location>
</feature>
<accession>A0A671T467</accession>
<dbReference type="PROSITE" id="PS50188">
    <property type="entry name" value="B302_SPRY"/>
    <property type="match status" value="1"/>
</dbReference>
<gene>
    <name evidence="9" type="primary">LOC107695670</name>
</gene>
<evidence type="ECO:0000259" key="7">
    <source>
        <dbReference type="PROSITE" id="PS50119"/>
    </source>
</evidence>
<dbReference type="SMART" id="SM00589">
    <property type="entry name" value="PRY"/>
    <property type="match status" value="1"/>
</dbReference>
<dbReference type="Pfam" id="PF13445">
    <property type="entry name" value="zf-RING_UBOX"/>
    <property type="match status" value="1"/>
</dbReference>
<keyword evidence="3" id="KW-0862">Zinc</keyword>
<dbReference type="Gene3D" id="3.30.40.10">
    <property type="entry name" value="Zinc/RING finger domain, C3HC4 (zinc finger)"/>
    <property type="match status" value="1"/>
</dbReference>
<evidence type="ECO:0000256" key="2">
    <source>
        <dbReference type="ARBA" id="ARBA00022771"/>
    </source>
</evidence>